<organism evidence="2 3">
    <name type="scientific">Bowmanella pacifica</name>
    <dbReference type="NCBI Taxonomy" id="502051"/>
    <lineage>
        <taxon>Bacteria</taxon>
        <taxon>Pseudomonadati</taxon>
        <taxon>Pseudomonadota</taxon>
        <taxon>Gammaproteobacteria</taxon>
        <taxon>Alteromonadales</taxon>
        <taxon>Alteromonadaceae</taxon>
        <taxon>Bowmanella</taxon>
    </lineage>
</organism>
<protein>
    <recommendedName>
        <fullName evidence="4">DUF3325 domain-containing protein</fullName>
    </recommendedName>
</protein>
<reference evidence="2" key="1">
    <citation type="journal article" date="2014" name="Int. J. Syst. Evol. Microbiol.">
        <title>Complete genome sequence of Corynebacterium casei LMG S-19264T (=DSM 44701T), isolated from a smear-ripened cheese.</title>
        <authorList>
            <consortium name="US DOE Joint Genome Institute (JGI-PGF)"/>
            <person name="Walter F."/>
            <person name="Albersmeier A."/>
            <person name="Kalinowski J."/>
            <person name="Ruckert C."/>
        </authorList>
    </citation>
    <scope>NUCLEOTIDE SEQUENCE</scope>
    <source>
        <strain evidence="2">CGMCC 1.7086</strain>
    </source>
</reference>
<evidence type="ECO:0000256" key="1">
    <source>
        <dbReference type="SAM" id="Phobius"/>
    </source>
</evidence>
<feature type="transmembrane region" description="Helical" evidence="1">
    <location>
        <begin position="41"/>
        <end position="59"/>
    </location>
</feature>
<keyword evidence="3" id="KW-1185">Reference proteome</keyword>
<evidence type="ECO:0000313" key="2">
    <source>
        <dbReference type="EMBL" id="GGO64874.1"/>
    </source>
</evidence>
<accession>A0A918DGJ7</accession>
<comment type="caution">
    <text evidence="2">The sequence shown here is derived from an EMBL/GenBank/DDBJ whole genome shotgun (WGS) entry which is preliminary data.</text>
</comment>
<dbReference type="InterPro" id="IPR021762">
    <property type="entry name" value="DUF3325"/>
</dbReference>
<name>A0A918DGJ7_9ALTE</name>
<dbReference type="AlphaFoldDB" id="A0A918DGJ7"/>
<feature type="transmembrane region" description="Helical" evidence="1">
    <location>
        <begin position="66"/>
        <end position="84"/>
    </location>
</feature>
<reference evidence="2" key="2">
    <citation type="submission" date="2020-09" db="EMBL/GenBank/DDBJ databases">
        <authorList>
            <person name="Sun Q."/>
            <person name="Zhou Y."/>
        </authorList>
    </citation>
    <scope>NUCLEOTIDE SEQUENCE</scope>
    <source>
        <strain evidence="2">CGMCC 1.7086</strain>
    </source>
</reference>
<feature type="transmembrane region" description="Helical" evidence="1">
    <location>
        <begin position="90"/>
        <end position="109"/>
    </location>
</feature>
<dbReference type="Proteomes" id="UP000606935">
    <property type="component" value="Unassembled WGS sequence"/>
</dbReference>
<gene>
    <name evidence="2" type="ORF">GCM10010982_05340</name>
</gene>
<dbReference type="EMBL" id="BMLS01000001">
    <property type="protein sequence ID" value="GGO64874.1"/>
    <property type="molecule type" value="Genomic_DNA"/>
</dbReference>
<proteinExistence type="predicted"/>
<keyword evidence="1" id="KW-0472">Membrane</keyword>
<evidence type="ECO:0000313" key="3">
    <source>
        <dbReference type="Proteomes" id="UP000606935"/>
    </source>
</evidence>
<sequence>MSYLLVFSLLWLSMSFFATSQFGHYRSVSGQRLTESVRIRQLAGAWSWLLIGLLTACLFEGFAHGSLIWLGLLTPAAMAVLVLLQRRASWLRTLRIGGVVVSLLALVLLL</sequence>
<keyword evidence="1" id="KW-1133">Transmembrane helix</keyword>
<evidence type="ECO:0008006" key="4">
    <source>
        <dbReference type="Google" id="ProtNLM"/>
    </source>
</evidence>
<dbReference type="RefSeq" id="WP_188689906.1">
    <property type="nucleotide sequence ID" value="NZ_BMLS01000001.1"/>
</dbReference>
<keyword evidence="1" id="KW-0812">Transmembrane</keyword>
<dbReference type="Pfam" id="PF11804">
    <property type="entry name" value="DUF3325"/>
    <property type="match status" value="1"/>
</dbReference>